<dbReference type="PROSITE" id="PS50011">
    <property type="entry name" value="PROTEIN_KINASE_DOM"/>
    <property type="match status" value="1"/>
</dbReference>
<dbReference type="RefSeq" id="XP_062660026.1">
    <property type="nucleotide sequence ID" value="XM_062803952.1"/>
</dbReference>
<reference evidence="2" key="1">
    <citation type="journal article" date="2023" name="Mol. Phylogenet. Evol.">
        <title>Genome-scale phylogeny and comparative genomics of the fungal order Sordariales.</title>
        <authorList>
            <person name="Hensen N."/>
            <person name="Bonometti L."/>
            <person name="Westerberg I."/>
            <person name="Brannstrom I.O."/>
            <person name="Guillou S."/>
            <person name="Cros-Aarteil S."/>
            <person name="Calhoun S."/>
            <person name="Haridas S."/>
            <person name="Kuo A."/>
            <person name="Mondo S."/>
            <person name="Pangilinan J."/>
            <person name="Riley R."/>
            <person name="LaButti K."/>
            <person name="Andreopoulos B."/>
            <person name="Lipzen A."/>
            <person name="Chen C."/>
            <person name="Yan M."/>
            <person name="Daum C."/>
            <person name="Ng V."/>
            <person name="Clum A."/>
            <person name="Steindorff A."/>
            <person name="Ohm R.A."/>
            <person name="Martin F."/>
            <person name="Silar P."/>
            <person name="Natvig D.O."/>
            <person name="Lalanne C."/>
            <person name="Gautier V."/>
            <person name="Ament-Velasquez S.L."/>
            <person name="Kruys A."/>
            <person name="Hutchinson M.I."/>
            <person name="Powell A.J."/>
            <person name="Barry K."/>
            <person name="Miller A.N."/>
            <person name="Grigoriev I.V."/>
            <person name="Debuchy R."/>
            <person name="Gladieux P."/>
            <person name="Hiltunen Thoren M."/>
            <person name="Johannesson H."/>
        </authorList>
    </citation>
    <scope>NUCLEOTIDE SEQUENCE</scope>
    <source>
        <strain evidence="2">CBS 168.71</strain>
    </source>
</reference>
<organism evidence="2 3">
    <name type="scientific">Chaetomium fimeti</name>
    <dbReference type="NCBI Taxonomy" id="1854472"/>
    <lineage>
        <taxon>Eukaryota</taxon>
        <taxon>Fungi</taxon>
        <taxon>Dikarya</taxon>
        <taxon>Ascomycota</taxon>
        <taxon>Pezizomycotina</taxon>
        <taxon>Sordariomycetes</taxon>
        <taxon>Sordariomycetidae</taxon>
        <taxon>Sordariales</taxon>
        <taxon>Chaetomiaceae</taxon>
        <taxon>Chaetomium</taxon>
    </lineage>
</organism>
<evidence type="ECO:0000259" key="1">
    <source>
        <dbReference type="PROSITE" id="PS50011"/>
    </source>
</evidence>
<protein>
    <recommendedName>
        <fullName evidence="1">Protein kinase domain-containing protein</fullName>
    </recommendedName>
</protein>
<accession>A0AAE0HH64</accession>
<dbReference type="GeneID" id="87840900"/>
<evidence type="ECO:0000313" key="2">
    <source>
        <dbReference type="EMBL" id="KAK3296512.1"/>
    </source>
</evidence>
<sequence length="396" mass="44853">MTSLPTVNAGRILAKPIRGRIHIHYDGDDDCVVFIRCNGREFQIELSPFFLCNSPVITSRYHKFVAAVRDRGEMDAEEEGDSDEEEDPEEIQTHFYDWIISVFEPIFSKVAPDVPSSFDPDMIRTGEAKPLLSEYLSPETHRCRLESENDKPIPIHMPDEESQFMEPLCHIDPDLARELQEYVKFFDPSAVEVSFGRPERALDESPTRVLVDFGSSGEKIACFFKGFGAGAFISLERELEAHRRLLKSNVVPEARVVRLLGVVAAEDGRVAGLLLPYVDCRREDGGVLDDIYLRRTPTPLRERWATQVKEAVQQLHEGGVVWGDAKADNILIDKENNAWLIGFRVGSSYTEAWVDEEKGDTTEGDWQGVERIVEYLFSERYDPDSASGSEFDAVEE</sequence>
<dbReference type="SUPFAM" id="SSF56112">
    <property type="entry name" value="Protein kinase-like (PK-like)"/>
    <property type="match status" value="1"/>
</dbReference>
<feature type="domain" description="Protein kinase" evidence="1">
    <location>
        <begin position="184"/>
        <end position="396"/>
    </location>
</feature>
<keyword evidence="3" id="KW-1185">Reference proteome</keyword>
<evidence type="ECO:0000313" key="3">
    <source>
        <dbReference type="Proteomes" id="UP001278766"/>
    </source>
</evidence>
<dbReference type="GO" id="GO:0004672">
    <property type="term" value="F:protein kinase activity"/>
    <property type="evidence" value="ECO:0007669"/>
    <property type="project" value="InterPro"/>
</dbReference>
<reference evidence="2" key="2">
    <citation type="submission" date="2023-06" db="EMBL/GenBank/DDBJ databases">
        <authorList>
            <consortium name="Lawrence Berkeley National Laboratory"/>
            <person name="Haridas S."/>
            <person name="Hensen N."/>
            <person name="Bonometti L."/>
            <person name="Westerberg I."/>
            <person name="Brannstrom I.O."/>
            <person name="Guillou S."/>
            <person name="Cros-Aarteil S."/>
            <person name="Calhoun S."/>
            <person name="Kuo A."/>
            <person name="Mondo S."/>
            <person name="Pangilinan J."/>
            <person name="Riley R."/>
            <person name="Labutti K."/>
            <person name="Andreopoulos B."/>
            <person name="Lipzen A."/>
            <person name="Chen C."/>
            <person name="Yanf M."/>
            <person name="Daum C."/>
            <person name="Ng V."/>
            <person name="Clum A."/>
            <person name="Steindorff A."/>
            <person name="Ohm R."/>
            <person name="Martin F."/>
            <person name="Silar P."/>
            <person name="Natvig D."/>
            <person name="Lalanne C."/>
            <person name="Gautier V."/>
            <person name="Ament-Velasquez S.L."/>
            <person name="Kruys A."/>
            <person name="Hutchinson M.I."/>
            <person name="Powell A.J."/>
            <person name="Barry K."/>
            <person name="Miller A.N."/>
            <person name="Grigoriev I.V."/>
            <person name="Debuchy R."/>
            <person name="Gladieux P."/>
            <person name="Thoren M.H."/>
            <person name="Johannesson H."/>
        </authorList>
    </citation>
    <scope>NUCLEOTIDE SEQUENCE</scope>
    <source>
        <strain evidence="2">CBS 168.71</strain>
    </source>
</reference>
<dbReference type="Gene3D" id="1.10.510.10">
    <property type="entry name" value="Transferase(Phosphotransferase) domain 1"/>
    <property type="match status" value="1"/>
</dbReference>
<dbReference type="AlphaFoldDB" id="A0AAE0HH64"/>
<comment type="caution">
    <text evidence="2">The sequence shown here is derived from an EMBL/GenBank/DDBJ whole genome shotgun (WGS) entry which is preliminary data.</text>
</comment>
<dbReference type="EMBL" id="JAUEPN010000004">
    <property type="protein sequence ID" value="KAK3296512.1"/>
    <property type="molecule type" value="Genomic_DNA"/>
</dbReference>
<dbReference type="InterPro" id="IPR000719">
    <property type="entry name" value="Prot_kinase_dom"/>
</dbReference>
<name>A0AAE0HH64_9PEZI</name>
<dbReference type="Proteomes" id="UP001278766">
    <property type="component" value="Unassembled WGS sequence"/>
</dbReference>
<dbReference type="GO" id="GO:0005524">
    <property type="term" value="F:ATP binding"/>
    <property type="evidence" value="ECO:0007669"/>
    <property type="project" value="InterPro"/>
</dbReference>
<gene>
    <name evidence="2" type="ORF">B0H64DRAFT_398441</name>
</gene>
<dbReference type="InterPro" id="IPR011009">
    <property type="entry name" value="Kinase-like_dom_sf"/>
</dbReference>
<proteinExistence type="predicted"/>